<keyword evidence="3" id="KW-0285">Flavoprotein</keyword>
<evidence type="ECO:0000313" key="10">
    <source>
        <dbReference type="Proteomes" id="UP000235116"/>
    </source>
</evidence>
<evidence type="ECO:0000256" key="5">
    <source>
        <dbReference type="SAM" id="MobiDB-lite"/>
    </source>
</evidence>
<dbReference type="Pfam" id="PF07992">
    <property type="entry name" value="Pyr_redox_2"/>
    <property type="match status" value="1"/>
</dbReference>
<feature type="transmembrane region" description="Helical" evidence="6">
    <location>
        <begin position="438"/>
        <end position="457"/>
    </location>
</feature>
<evidence type="ECO:0000256" key="4">
    <source>
        <dbReference type="ARBA" id="ARBA00022827"/>
    </source>
</evidence>
<comment type="cofactor">
    <cofactor evidence="1">
        <name>FAD</name>
        <dbReference type="ChEBI" id="CHEBI:57692"/>
    </cofactor>
</comment>
<keyword evidence="6" id="KW-0812">Transmembrane</keyword>
<dbReference type="PANTHER" id="PTHR43429:SF3">
    <property type="entry name" value="NITRITE REDUCTASE [NAD(P)H]"/>
    <property type="match status" value="1"/>
</dbReference>
<dbReference type="InterPro" id="IPR041575">
    <property type="entry name" value="Rubredoxin_C"/>
</dbReference>
<dbReference type="InterPro" id="IPR016156">
    <property type="entry name" value="FAD/NAD-linked_Rdtase_dimer_sf"/>
</dbReference>
<gene>
    <name evidence="9" type="ORF">Kalk_20415</name>
</gene>
<dbReference type="Gene3D" id="3.50.50.60">
    <property type="entry name" value="FAD/NAD(P)-binding domain"/>
    <property type="match status" value="2"/>
</dbReference>
<feature type="domain" description="FAD/NAD(P)-binding" evidence="7">
    <location>
        <begin position="30"/>
        <end position="305"/>
    </location>
</feature>
<dbReference type="InterPro" id="IPR023753">
    <property type="entry name" value="FAD/NAD-binding_dom"/>
</dbReference>
<organism evidence="9 10">
    <name type="scientific">Ketobacter alkanivorans</name>
    <dbReference type="NCBI Taxonomy" id="1917421"/>
    <lineage>
        <taxon>Bacteria</taxon>
        <taxon>Pseudomonadati</taxon>
        <taxon>Pseudomonadota</taxon>
        <taxon>Gammaproteobacteria</taxon>
        <taxon>Pseudomonadales</taxon>
        <taxon>Ketobacteraceae</taxon>
        <taxon>Ketobacter</taxon>
    </lineage>
</organism>
<reference evidence="10" key="1">
    <citation type="submission" date="2017-08" db="EMBL/GenBank/DDBJ databases">
        <title>Direct submision.</title>
        <authorList>
            <person name="Kim S.-J."/>
            <person name="Rhee S.-K."/>
        </authorList>
    </citation>
    <scope>NUCLEOTIDE SEQUENCE [LARGE SCALE GENOMIC DNA]</scope>
    <source>
        <strain evidence="10">GI5</strain>
    </source>
</reference>
<dbReference type="PRINTS" id="PR00368">
    <property type="entry name" value="FADPNR"/>
</dbReference>
<dbReference type="PRINTS" id="PR00411">
    <property type="entry name" value="PNDRDTASEI"/>
</dbReference>
<protein>
    <recommendedName>
        <fullName evidence="11">FAD/NAD(P)-binding domain-containing protein</fullName>
    </recommendedName>
</protein>
<keyword evidence="10" id="KW-1185">Reference proteome</keyword>
<dbReference type="Proteomes" id="UP000235116">
    <property type="component" value="Chromosome"/>
</dbReference>
<dbReference type="InterPro" id="IPR036188">
    <property type="entry name" value="FAD/NAD-bd_sf"/>
</dbReference>
<dbReference type="Gene3D" id="3.30.390.30">
    <property type="match status" value="1"/>
</dbReference>
<evidence type="ECO:0008006" key="11">
    <source>
        <dbReference type="Google" id="ProtNLM"/>
    </source>
</evidence>
<dbReference type="OrthoDB" id="9768666at2"/>
<dbReference type="Pfam" id="PF18267">
    <property type="entry name" value="Rubredoxin_C"/>
    <property type="match status" value="1"/>
</dbReference>
<dbReference type="KEGG" id="kak:Kalk_20415"/>
<dbReference type="InterPro" id="IPR050260">
    <property type="entry name" value="FAD-bd_OxRdtase"/>
</dbReference>
<keyword evidence="6" id="KW-0472">Membrane</keyword>
<dbReference type="EMBL" id="CP022684">
    <property type="protein sequence ID" value="AUM14647.1"/>
    <property type="molecule type" value="Genomic_DNA"/>
</dbReference>
<evidence type="ECO:0000256" key="2">
    <source>
        <dbReference type="ARBA" id="ARBA00006442"/>
    </source>
</evidence>
<feature type="region of interest" description="Disordered" evidence="5">
    <location>
        <begin position="1"/>
        <end position="20"/>
    </location>
</feature>
<evidence type="ECO:0000256" key="6">
    <source>
        <dbReference type="SAM" id="Phobius"/>
    </source>
</evidence>
<dbReference type="PANTHER" id="PTHR43429">
    <property type="entry name" value="PYRIDINE NUCLEOTIDE-DISULFIDE OXIDOREDUCTASE DOMAIN-CONTAINING"/>
    <property type="match status" value="1"/>
</dbReference>
<dbReference type="SUPFAM" id="SSF51905">
    <property type="entry name" value="FAD/NAD(P)-binding domain"/>
    <property type="match status" value="2"/>
</dbReference>
<evidence type="ECO:0000259" key="7">
    <source>
        <dbReference type="Pfam" id="PF07992"/>
    </source>
</evidence>
<evidence type="ECO:0000259" key="8">
    <source>
        <dbReference type="Pfam" id="PF18267"/>
    </source>
</evidence>
<keyword evidence="4" id="KW-0274">FAD</keyword>
<dbReference type="GO" id="GO:0016491">
    <property type="term" value="F:oxidoreductase activity"/>
    <property type="evidence" value="ECO:0007669"/>
    <property type="project" value="InterPro"/>
</dbReference>
<comment type="similarity">
    <text evidence="2">Belongs to the FAD-dependent oxidoreductase family.</text>
</comment>
<dbReference type="RefSeq" id="WP_101896020.1">
    <property type="nucleotide sequence ID" value="NZ_CP022684.1"/>
</dbReference>
<proteinExistence type="inferred from homology"/>
<dbReference type="AlphaFoldDB" id="A0A2K9LQW0"/>
<evidence type="ECO:0000256" key="1">
    <source>
        <dbReference type="ARBA" id="ARBA00001974"/>
    </source>
</evidence>
<keyword evidence="6" id="KW-1133">Transmembrane helix</keyword>
<sequence>MIKPQVYADQERQEHTPAVSSGNVEHLRVLVIVGSGPVGVQFAEELLQRGFKGLIKLFGDEPWRPYNRVQLSSLLAGEVRYSDILIPEIASDSQHFQFLNRRVAQLDTAKCTLQDDKGVTHHFHQLVFATGSKPWVPNVRGIALAGVYVFRDLNDAQNLMARSARTRRTVVVGGGLLGVEAARAMQRNNTEVLLVHQSNRLMNRQLDIESGAILKRTLEGYGIEVFLNSGVRSILGARQVEAVEFRNGRTIDCDTVIFATGIQPNIELARAGGVKVNRGIVVDDQLQTNRQHIFAIGECTEHRGELYGLLAPGLEQAAILAERLCGGTAAYSGSTAATQLKVLDLPIVTVGWIGDEYDNLIDNTVTFHNANGDYRKLFLKRNHLKGVVAVGRCDESDRLQQAVLTEQRIFPWQVSRFRREGRLFAQAWAKTTKGRSTAAVAIGLFAVGVALVLVGLLG</sequence>
<evidence type="ECO:0000256" key="3">
    <source>
        <dbReference type="ARBA" id="ARBA00022630"/>
    </source>
</evidence>
<evidence type="ECO:0000313" key="9">
    <source>
        <dbReference type="EMBL" id="AUM14647.1"/>
    </source>
</evidence>
<accession>A0A2K9LQW0</accession>
<name>A0A2K9LQW0_9GAMM</name>
<feature type="domain" description="NADH-rubredoxin oxidoreductase C-terminal" evidence="8">
    <location>
        <begin position="337"/>
        <end position="403"/>
    </location>
</feature>